<protein>
    <submittedName>
        <fullName evidence="2">Uncharacterized protein</fullName>
    </submittedName>
</protein>
<proteinExistence type="predicted"/>
<keyword evidence="1" id="KW-0472">Membrane</keyword>
<reference evidence="2 3" key="1">
    <citation type="journal article" date="2018" name="J. Allergy Clin. Immunol.">
        <title>High-quality assembly of Dermatophagoides pteronyssinus genome and transcriptome reveals a wide range of novel allergens.</title>
        <authorList>
            <person name="Liu X.Y."/>
            <person name="Yang K.Y."/>
            <person name="Wang M.Q."/>
            <person name="Kwok J.S."/>
            <person name="Zeng X."/>
            <person name="Yang Z."/>
            <person name="Xiao X.J."/>
            <person name="Lau C.P."/>
            <person name="Li Y."/>
            <person name="Huang Z.M."/>
            <person name="Ba J.G."/>
            <person name="Yim A.K."/>
            <person name="Ouyang C.Y."/>
            <person name="Ngai S.M."/>
            <person name="Chan T.F."/>
            <person name="Leung E.L."/>
            <person name="Liu L."/>
            <person name="Liu Z.G."/>
            <person name="Tsui S.K."/>
        </authorList>
    </citation>
    <scope>NUCLEOTIDE SEQUENCE [LARGE SCALE GENOMIC DNA]</scope>
    <source>
        <strain evidence="2">Derp</strain>
    </source>
</reference>
<sequence length="91" mass="10232">MKWNFLNFWSNKGNKYLLCDKSSVRATLTCCIGRLNPGQPHSVGNLESEANNSCSQTMHKYSPRSRCSLYSPVNGLGIQIIYLVMAQLFQA</sequence>
<evidence type="ECO:0000313" key="3">
    <source>
        <dbReference type="Proteomes" id="UP000887458"/>
    </source>
</evidence>
<dbReference type="EMBL" id="NJHN03000034">
    <property type="protein sequence ID" value="KAH9423134.1"/>
    <property type="molecule type" value="Genomic_DNA"/>
</dbReference>
<organism evidence="2 3">
    <name type="scientific">Dermatophagoides pteronyssinus</name>
    <name type="common">European house dust mite</name>
    <dbReference type="NCBI Taxonomy" id="6956"/>
    <lineage>
        <taxon>Eukaryota</taxon>
        <taxon>Metazoa</taxon>
        <taxon>Ecdysozoa</taxon>
        <taxon>Arthropoda</taxon>
        <taxon>Chelicerata</taxon>
        <taxon>Arachnida</taxon>
        <taxon>Acari</taxon>
        <taxon>Acariformes</taxon>
        <taxon>Sarcoptiformes</taxon>
        <taxon>Astigmata</taxon>
        <taxon>Psoroptidia</taxon>
        <taxon>Analgoidea</taxon>
        <taxon>Pyroglyphidae</taxon>
        <taxon>Dermatophagoidinae</taxon>
        <taxon>Dermatophagoides</taxon>
    </lineage>
</organism>
<comment type="caution">
    <text evidence="2">The sequence shown here is derived from an EMBL/GenBank/DDBJ whole genome shotgun (WGS) entry which is preliminary data.</text>
</comment>
<keyword evidence="1" id="KW-1133">Transmembrane helix</keyword>
<keyword evidence="3" id="KW-1185">Reference proteome</keyword>
<evidence type="ECO:0000313" key="2">
    <source>
        <dbReference type="EMBL" id="KAH9423134.1"/>
    </source>
</evidence>
<dbReference type="Proteomes" id="UP000887458">
    <property type="component" value="Unassembled WGS sequence"/>
</dbReference>
<accession>A0ABQ8JKQ1</accession>
<reference evidence="2 3" key="2">
    <citation type="journal article" date="2022" name="Mol. Biol. Evol.">
        <title>Comparative Genomics Reveals Insights into the Divergent Evolution of Astigmatic Mites and Household Pest Adaptations.</title>
        <authorList>
            <person name="Xiong Q."/>
            <person name="Wan A.T."/>
            <person name="Liu X."/>
            <person name="Fung C.S."/>
            <person name="Xiao X."/>
            <person name="Malainual N."/>
            <person name="Hou J."/>
            <person name="Wang L."/>
            <person name="Wang M."/>
            <person name="Yang K.Y."/>
            <person name="Cui Y."/>
            <person name="Leung E.L."/>
            <person name="Nong W."/>
            <person name="Shin S.K."/>
            <person name="Au S.W."/>
            <person name="Jeong K.Y."/>
            <person name="Chew F.T."/>
            <person name="Hui J.H."/>
            <person name="Leung T.F."/>
            <person name="Tungtrongchitr A."/>
            <person name="Zhong N."/>
            <person name="Liu Z."/>
            <person name="Tsui S.K."/>
        </authorList>
    </citation>
    <scope>NUCLEOTIDE SEQUENCE [LARGE SCALE GENOMIC DNA]</scope>
    <source>
        <strain evidence="2">Derp</strain>
    </source>
</reference>
<evidence type="ECO:0000256" key="1">
    <source>
        <dbReference type="SAM" id="Phobius"/>
    </source>
</evidence>
<name>A0ABQ8JKQ1_DERPT</name>
<feature type="transmembrane region" description="Helical" evidence="1">
    <location>
        <begin position="69"/>
        <end position="89"/>
    </location>
</feature>
<keyword evidence="1" id="KW-0812">Transmembrane</keyword>
<gene>
    <name evidence="2" type="ORF">DERP_007728</name>
</gene>